<accession>A0A067LPM5</accession>
<reference evidence="2 3" key="1">
    <citation type="journal article" date="2014" name="PLoS ONE">
        <title>Global Analysis of Gene Expression Profiles in Physic Nut (Jatropha curcas L.) Seedlings Exposed to Salt Stress.</title>
        <authorList>
            <person name="Zhang L."/>
            <person name="Zhang C."/>
            <person name="Wu P."/>
            <person name="Chen Y."/>
            <person name="Li M."/>
            <person name="Jiang H."/>
            <person name="Wu G."/>
        </authorList>
    </citation>
    <scope>NUCLEOTIDE SEQUENCE [LARGE SCALE GENOMIC DNA]</scope>
    <source>
        <strain evidence="3">cv. GZQX0401</strain>
        <tissue evidence="2">Young leaves</tissue>
    </source>
</reference>
<dbReference type="AlphaFoldDB" id="A0A067LPM5"/>
<proteinExistence type="predicted"/>
<dbReference type="EMBL" id="KK914206">
    <property type="protein sequence ID" value="KDP46840.1"/>
    <property type="molecule type" value="Genomic_DNA"/>
</dbReference>
<sequence length="194" mass="22089">MAEACLSRAYLLIRLPTEIDQPKSGIDITRRVKVQRRIDSRLQRIGPKQLVNALNFVKPFLSRAGVPSSKKTHENQIPRNPNEFQRVKNALSDSKFGKWSQWKLMRGFYAMVNKMGIGCVRLDKKELGRCFDAMIKGMKNVLAKEKRETQIAGESRASSSEKVEDQLPEAKEVTGVPHREGKQPMAPSINRSRR</sequence>
<protein>
    <submittedName>
        <fullName evidence="2">Uncharacterized protein</fullName>
    </submittedName>
</protein>
<evidence type="ECO:0000256" key="1">
    <source>
        <dbReference type="SAM" id="MobiDB-lite"/>
    </source>
</evidence>
<gene>
    <name evidence="2" type="ORF">JCGZ_24049</name>
</gene>
<feature type="region of interest" description="Disordered" evidence="1">
    <location>
        <begin position="147"/>
        <end position="194"/>
    </location>
</feature>
<evidence type="ECO:0000313" key="2">
    <source>
        <dbReference type="EMBL" id="KDP46840.1"/>
    </source>
</evidence>
<keyword evidence="3" id="KW-1185">Reference proteome</keyword>
<feature type="compositionally biased region" description="Basic and acidic residues" evidence="1">
    <location>
        <begin position="159"/>
        <end position="182"/>
    </location>
</feature>
<dbReference type="Proteomes" id="UP000027138">
    <property type="component" value="Unassembled WGS sequence"/>
</dbReference>
<name>A0A067LPM5_JATCU</name>
<organism evidence="2 3">
    <name type="scientific">Jatropha curcas</name>
    <name type="common">Barbados nut</name>
    <dbReference type="NCBI Taxonomy" id="180498"/>
    <lineage>
        <taxon>Eukaryota</taxon>
        <taxon>Viridiplantae</taxon>
        <taxon>Streptophyta</taxon>
        <taxon>Embryophyta</taxon>
        <taxon>Tracheophyta</taxon>
        <taxon>Spermatophyta</taxon>
        <taxon>Magnoliopsida</taxon>
        <taxon>eudicotyledons</taxon>
        <taxon>Gunneridae</taxon>
        <taxon>Pentapetalae</taxon>
        <taxon>rosids</taxon>
        <taxon>fabids</taxon>
        <taxon>Malpighiales</taxon>
        <taxon>Euphorbiaceae</taxon>
        <taxon>Crotonoideae</taxon>
        <taxon>Jatropheae</taxon>
        <taxon>Jatropha</taxon>
    </lineage>
</organism>
<evidence type="ECO:0000313" key="3">
    <source>
        <dbReference type="Proteomes" id="UP000027138"/>
    </source>
</evidence>